<keyword evidence="1" id="KW-0812">Transmembrane</keyword>
<accession>W1Q4A8</accession>
<dbReference type="AlphaFoldDB" id="W1Q4A8"/>
<protein>
    <submittedName>
        <fullName evidence="2">Uncharacterized protein</fullName>
    </submittedName>
</protein>
<dbReference type="eggNOG" id="ENOG502ZECV">
    <property type="taxonomic scope" value="Bacteria"/>
</dbReference>
<dbReference type="OrthoDB" id="2348386at2"/>
<dbReference type="RefSeq" id="WP_023391406.1">
    <property type="nucleotide sequence ID" value="NZ_KI535340.1"/>
</dbReference>
<proteinExistence type="predicted"/>
<keyword evidence="3" id="KW-1185">Reference proteome</keyword>
<dbReference type="GeneID" id="84816842"/>
<dbReference type="STRING" id="592010.GCWU000182_000755"/>
<sequence length="188" mass="21832">MGFIKRAISIFLGLFVVVGIGGYIFTRFYYHTSAPKSPDGIGKVIEVYQVSEDVEDRIRQDGDTFQFVSIETKTDQVIFSAQLENYFSYNAQKDLIGSGDKPTDKLTFMLTKNYLPLWQANQARFKDKYSLSRFPIAGTSVYPEIKQLKINGKPVDEVREYVDYDGRTWYLWYYKNLELKNSNIVTFE</sequence>
<dbReference type="Proteomes" id="UP000019050">
    <property type="component" value="Unassembled WGS sequence"/>
</dbReference>
<dbReference type="HOGENOM" id="CLU_115711_0_0_9"/>
<evidence type="ECO:0000313" key="3">
    <source>
        <dbReference type="Proteomes" id="UP000019050"/>
    </source>
</evidence>
<dbReference type="EMBL" id="ACIN03000004">
    <property type="protein sequence ID" value="ESK66021.1"/>
    <property type="molecule type" value="Genomic_DNA"/>
</dbReference>
<gene>
    <name evidence="2" type="ORF">GCWU000182_000755</name>
</gene>
<feature type="transmembrane region" description="Helical" evidence="1">
    <location>
        <begin position="7"/>
        <end position="30"/>
    </location>
</feature>
<organism evidence="2 3">
    <name type="scientific">Abiotrophia defectiva ATCC 49176</name>
    <dbReference type="NCBI Taxonomy" id="592010"/>
    <lineage>
        <taxon>Bacteria</taxon>
        <taxon>Bacillati</taxon>
        <taxon>Bacillota</taxon>
        <taxon>Bacilli</taxon>
        <taxon>Lactobacillales</taxon>
        <taxon>Aerococcaceae</taxon>
        <taxon>Abiotrophia</taxon>
    </lineage>
</organism>
<evidence type="ECO:0000256" key="1">
    <source>
        <dbReference type="SAM" id="Phobius"/>
    </source>
</evidence>
<comment type="caution">
    <text evidence="2">The sequence shown here is derived from an EMBL/GenBank/DDBJ whole genome shotgun (WGS) entry which is preliminary data.</text>
</comment>
<keyword evidence="1" id="KW-1133">Transmembrane helix</keyword>
<reference evidence="2" key="1">
    <citation type="submission" date="2013-06" db="EMBL/GenBank/DDBJ databases">
        <authorList>
            <person name="Weinstock G."/>
            <person name="Sodergren E."/>
            <person name="Clifton S."/>
            <person name="Fulton L."/>
            <person name="Fulton B."/>
            <person name="Courtney L."/>
            <person name="Fronick C."/>
            <person name="Harrison M."/>
            <person name="Strong C."/>
            <person name="Farmer C."/>
            <person name="Delahaunty K."/>
            <person name="Markovic C."/>
            <person name="Hall O."/>
            <person name="Minx P."/>
            <person name="Tomlinson C."/>
            <person name="Mitreva M."/>
            <person name="Nelson J."/>
            <person name="Hou S."/>
            <person name="Wollam A."/>
            <person name="Pepin K.H."/>
            <person name="Johnson M."/>
            <person name="Bhonagiri V."/>
            <person name="Nash W.E."/>
            <person name="Warren W."/>
            <person name="Chinwalla A."/>
            <person name="Mardis E.R."/>
            <person name="Wilson R.K."/>
        </authorList>
    </citation>
    <scope>NUCLEOTIDE SEQUENCE [LARGE SCALE GENOMIC DNA]</scope>
    <source>
        <strain evidence="2">ATCC 49176</strain>
    </source>
</reference>
<evidence type="ECO:0000313" key="2">
    <source>
        <dbReference type="EMBL" id="ESK66021.1"/>
    </source>
</evidence>
<keyword evidence="1" id="KW-0472">Membrane</keyword>
<name>W1Q4A8_ABIDE</name>